<comment type="function">
    <text evidence="14">Catalyzes the exchange of ADP and ATP across the membrane.</text>
</comment>
<dbReference type="InterPro" id="IPR023395">
    <property type="entry name" value="MCP_dom_sf"/>
</dbReference>
<evidence type="ECO:0000256" key="7">
    <source>
        <dbReference type="ARBA" id="ARBA00022792"/>
    </source>
</evidence>
<dbReference type="Proteomes" id="UP001148018">
    <property type="component" value="Unassembled WGS sequence"/>
</dbReference>
<dbReference type="GO" id="GO:0005471">
    <property type="term" value="F:ATP:ADP antiporter activity"/>
    <property type="evidence" value="ECO:0007669"/>
    <property type="project" value="UniProtKB-UniRule"/>
</dbReference>
<evidence type="ECO:0000313" key="16">
    <source>
        <dbReference type="EMBL" id="KAJ3592201.1"/>
    </source>
</evidence>
<dbReference type="Gene3D" id="2.60.40.10">
    <property type="entry name" value="Immunoglobulins"/>
    <property type="match status" value="1"/>
</dbReference>
<keyword evidence="4" id="KW-0050">Antiport</keyword>
<dbReference type="Gene3D" id="1.50.40.10">
    <property type="entry name" value="Mitochondrial carrier domain"/>
    <property type="match status" value="1"/>
</dbReference>
<keyword evidence="9" id="KW-0496">Mitochondrion</keyword>
<evidence type="ECO:0000256" key="6">
    <source>
        <dbReference type="ARBA" id="ARBA00022737"/>
    </source>
</evidence>
<reference evidence="16" key="1">
    <citation type="submission" date="2022-07" db="EMBL/GenBank/DDBJ databases">
        <title>Chromosome-level genome of Muraenolepis orangiensis.</title>
        <authorList>
            <person name="Kim J."/>
        </authorList>
    </citation>
    <scope>NUCLEOTIDE SEQUENCE</scope>
    <source>
        <strain evidence="16">KU_S4_2022</strain>
        <tissue evidence="16">Muscle</tissue>
    </source>
</reference>
<evidence type="ECO:0000256" key="14">
    <source>
        <dbReference type="RuleBase" id="RU368008"/>
    </source>
</evidence>
<evidence type="ECO:0000256" key="11">
    <source>
        <dbReference type="ARBA" id="ARBA00024143"/>
    </source>
</evidence>
<feature type="repeat" description="Solcar" evidence="12">
    <location>
        <begin position="1"/>
        <end position="48"/>
    </location>
</feature>
<dbReference type="GO" id="GO:1990544">
    <property type="term" value="P:mitochondrial ATP transmembrane transport"/>
    <property type="evidence" value="ECO:0007669"/>
    <property type="project" value="InterPro"/>
</dbReference>
<organism evidence="16 17">
    <name type="scientific">Muraenolepis orangiensis</name>
    <name type="common">Patagonian moray cod</name>
    <dbReference type="NCBI Taxonomy" id="630683"/>
    <lineage>
        <taxon>Eukaryota</taxon>
        <taxon>Metazoa</taxon>
        <taxon>Chordata</taxon>
        <taxon>Craniata</taxon>
        <taxon>Vertebrata</taxon>
        <taxon>Euteleostomi</taxon>
        <taxon>Actinopterygii</taxon>
        <taxon>Neopterygii</taxon>
        <taxon>Teleostei</taxon>
        <taxon>Neoteleostei</taxon>
        <taxon>Acanthomorphata</taxon>
        <taxon>Zeiogadaria</taxon>
        <taxon>Gadariae</taxon>
        <taxon>Gadiformes</taxon>
        <taxon>Muraenolepidoidei</taxon>
        <taxon>Muraenolepididae</taxon>
        <taxon>Muraenolepis</taxon>
    </lineage>
</organism>
<evidence type="ECO:0000256" key="10">
    <source>
        <dbReference type="ARBA" id="ARBA00023136"/>
    </source>
</evidence>
<accession>A0A9Q0DR53</accession>
<comment type="catalytic activity">
    <reaction evidence="11">
        <text>ADP(in) + ATP(out) = ADP(out) + ATP(in)</text>
        <dbReference type="Rhea" id="RHEA:34999"/>
        <dbReference type="ChEBI" id="CHEBI:30616"/>
        <dbReference type="ChEBI" id="CHEBI:456216"/>
    </reaction>
    <physiologicalReaction direction="left-to-right" evidence="11">
        <dbReference type="Rhea" id="RHEA:35000"/>
    </physiologicalReaction>
</comment>
<dbReference type="GO" id="GO:0005743">
    <property type="term" value="C:mitochondrial inner membrane"/>
    <property type="evidence" value="ECO:0007669"/>
    <property type="project" value="UniProtKB-SubCell"/>
</dbReference>
<keyword evidence="6" id="KW-0677">Repeat</keyword>
<comment type="subunit">
    <text evidence="14">Monomer.</text>
</comment>
<dbReference type="InterPro" id="IPR018108">
    <property type="entry name" value="MCP_transmembrane"/>
</dbReference>
<dbReference type="GO" id="GO:1901029">
    <property type="term" value="P:negative regulation of mitochondrial outer membrane permeabilization involved in apoptotic signaling pathway"/>
    <property type="evidence" value="ECO:0007669"/>
    <property type="project" value="TreeGrafter"/>
</dbReference>
<proteinExistence type="inferred from homology"/>
<sequence>MYTSTMNCWSKIAQDEGGKAFFKGALSNVLRGMGGAFVLVLYDEFKNVHVFMGLTGVKHMQNIINPENIGASVSATEGVVRLSWRNPNPAKGHHCYESNVRFKFSCDADWQSFVVSKFSYEPGPGRPEEYRFQIRMRYDMRCCGLQAPWTSWTPTLRLGNETHTGEDNCVILLQRRAAPETEWDVETVAIEVVTSEREDGDTRAYEKPPEGEEETGAEEEPGRAWGSRPRAPGSWGLSEADARSGEYFVYNWIHCQ</sequence>
<evidence type="ECO:0000256" key="12">
    <source>
        <dbReference type="PROSITE-ProRule" id="PRU00282"/>
    </source>
</evidence>
<dbReference type="EMBL" id="JANIIK010000113">
    <property type="protein sequence ID" value="KAJ3592201.1"/>
    <property type="molecule type" value="Genomic_DNA"/>
</dbReference>
<comment type="subcellular location">
    <subcellularLocation>
        <location evidence="14">Membrane</location>
        <topology evidence="14">Multi-pass membrane protein</topology>
    </subcellularLocation>
    <subcellularLocation>
        <location evidence="1">Mitochondrion inner membrane</location>
        <topology evidence="1">Multi-pass membrane protein</topology>
    </subcellularLocation>
</comment>
<evidence type="ECO:0000256" key="5">
    <source>
        <dbReference type="ARBA" id="ARBA00022692"/>
    </source>
</evidence>
<dbReference type="AlphaFoldDB" id="A0A9Q0DR53"/>
<evidence type="ECO:0000256" key="2">
    <source>
        <dbReference type="ARBA" id="ARBA00006375"/>
    </source>
</evidence>
<evidence type="ECO:0000256" key="3">
    <source>
        <dbReference type="ARBA" id="ARBA00022448"/>
    </source>
</evidence>
<dbReference type="Pfam" id="PF00153">
    <property type="entry name" value="Mito_carr"/>
    <property type="match status" value="1"/>
</dbReference>
<dbReference type="PANTHER" id="PTHR45635">
    <property type="entry name" value="ADP,ATP CARRIER PROTEIN 1-RELATED-RELATED"/>
    <property type="match status" value="1"/>
</dbReference>
<dbReference type="PROSITE" id="PS50920">
    <property type="entry name" value="SOLCAR"/>
    <property type="match status" value="1"/>
</dbReference>
<dbReference type="InterPro" id="IPR002113">
    <property type="entry name" value="ADT_euk_type"/>
</dbReference>
<evidence type="ECO:0000256" key="8">
    <source>
        <dbReference type="ARBA" id="ARBA00022989"/>
    </source>
</evidence>
<name>A0A9Q0DR53_9TELE</name>
<keyword evidence="5 12" id="KW-0812">Transmembrane</keyword>
<dbReference type="OrthoDB" id="270584at2759"/>
<evidence type="ECO:0000256" key="13">
    <source>
        <dbReference type="RuleBase" id="RU000488"/>
    </source>
</evidence>
<keyword evidence="7" id="KW-0999">Mitochondrion inner membrane</keyword>
<protein>
    <recommendedName>
        <fullName evidence="14">ADP/ATP translocase</fullName>
    </recommendedName>
    <alternativeName>
        <fullName evidence="14">ADP,ATP carrier protein</fullName>
    </alternativeName>
</protein>
<evidence type="ECO:0000313" key="17">
    <source>
        <dbReference type="Proteomes" id="UP001148018"/>
    </source>
</evidence>
<evidence type="ECO:0000256" key="15">
    <source>
        <dbReference type="SAM" id="MobiDB-lite"/>
    </source>
</evidence>
<evidence type="ECO:0000256" key="4">
    <source>
        <dbReference type="ARBA" id="ARBA00022449"/>
    </source>
</evidence>
<gene>
    <name evidence="16" type="ORF">NHX12_007329</name>
</gene>
<dbReference type="GO" id="GO:0140021">
    <property type="term" value="P:mitochondrial ADP transmembrane transport"/>
    <property type="evidence" value="ECO:0007669"/>
    <property type="project" value="InterPro"/>
</dbReference>
<dbReference type="PANTHER" id="PTHR45635:SF14">
    <property type="entry name" value="ADP_ATP TRANSLOCASE"/>
    <property type="match status" value="1"/>
</dbReference>
<comment type="similarity">
    <text evidence="2 13">Belongs to the mitochondrial carrier (TC 2.A.29) family.</text>
</comment>
<comment type="caution">
    <text evidence="16">The sequence shown here is derived from an EMBL/GenBank/DDBJ whole genome shotgun (WGS) entry which is preliminary data.</text>
</comment>
<evidence type="ECO:0000256" key="1">
    <source>
        <dbReference type="ARBA" id="ARBA00004448"/>
    </source>
</evidence>
<keyword evidence="10 12" id="KW-0472">Membrane</keyword>
<dbReference type="SUPFAM" id="SSF103506">
    <property type="entry name" value="Mitochondrial carrier"/>
    <property type="match status" value="1"/>
</dbReference>
<dbReference type="InterPro" id="IPR013783">
    <property type="entry name" value="Ig-like_fold"/>
</dbReference>
<evidence type="ECO:0000256" key="9">
    <source>
        <dbReference type="ARBA" id="ARBA00023128"/>
    </source>
</evidence>
<feature type="compositionally biased region" description="Basic and acidic residues" evidence="15">
    <location>
        <begin position="194"/>
        <end position="210"/>
    </location>
</feature>
<keyword evidence="3 13" id="KW-0813">Transport</keyword>
<feature type="region of interest" description="Disordered" evidence="15">
    <location>
        <begin position="194"/>
        <end position="237"/>
    </location>
</feature>
<keyword evidence="17" id="KW-1185">Reference proteome</keyword>
<keyword evidence="8" id="KW-1133">Transmembrane helix</keyword>